<dbReference type="Pfam" id="PF01661">
    <property type="entry name" value="Macro"/>
    <property type="match status" value="1"/>
</dbReference>
<evidence type="ECO:0000313" key="3">
    <source>
        <dbReference type="EMBL" id="AWL96245.1"/>
    </source>
</evidence>
<dbReference type="RefSeq" id="WP_095424197.1">
    <property type="nucleotide sequence ID" value="NZ_CP029425.2"/>
</dbReference>
<dbReference type="GO" id="GO:0140291">
    <property type="term" value="P:peptidyl-glutamate ADP-deribosylation"/>
    <property type="evidence" value="ECO:0007669"/>
    <property type="project" value="TreeGrafter"/>
</dbReference>
<comment type="catalytic activity">
    <reaction evidence="1">
        <text>an N-(ADP-alpha-D-ribosyl)-thymidine in DNA + H2O = a thymidine in DNA + ADP-D-ribose</text>
        <dbReference type="Rhea" id="RHEA:71655"/>
        <dbReference type="Rhea" id="RHEA-COMP:13556"/>
        <dbReference type="Rhea" id="RHEA-COMP:18051"/>
        <dbReference type="ChEBI" id="CHEBI:15377"/>
        <dbReference type="ChEBI" id="CHEBI:57967"/>
        <dbReference type="ChEBI" id="CHEBI:137386"/>
        <dbReference type="ChEBI" id="CHEBI:191199"/>
    </reaction>
    <physiologicalReaction direction="left-to-right" evidence="1">
        <dbReference type="Rhea" id="RHEA:71656"/>
    </physiologicalReaction>
</comment>
<organism evidence="3 4">
    <name type="scientific">Bradyrhizobium ottawaense</name>
    <dbReference type="NCBI Taxonomy" id="931866"/>
    <lineage>
        <taxon>Bacteria</taxon>
        <taxon>Pseudomonadati</taxon>
        <taxon>Pseudomonadota</taxon>
        <taxon>Alphaproteobacteria</taxon>
        <taxon>Hyphomicrobiales</taxon>
        <taxon>Nitrobacteraceae</taxon>
        <taxon>Bradyrhizobium</taxon>
    </lineage>
</organism>
<protein>
    <submittedName>
        <fullName evidence="3">Appr-1-p processing protein</fullName>
    </submittedName>
</protein>
<dbReference type="Gene3D" id="3.40.220.10">
    <property type="entry name" value="Leucine Aminopeptidase, subunit E, domain 1"/>
    <property type="match status" value="1"/>
</dbReference>
<reference evidence="3 4" key="1">
    <citation type="journal article" date="2014" name="Int. J. Syst. Evol. Microbiol.">
        <title>Bradyrhizobium ottawaense sp. nov., a symbiotic nitrogen fixing bacterium from root nodules of soybeans in Canada.</title>
        <authorList>
            <person name="Yu X."/>
            <person name="Cloutier S."/>
            <person name="Tambong J.T."/>
            <person name="Bromfield E.S."/>
        </authorList>
    </citation>
    <scope>NUCLEOTIDE SEQUENCE [LARGE SCALE GENOMIC DNA]</scope>
    <source>
        <strain evidence="3 4">OO99</strain>
    </source>
</reference>
<sequence length="345" mass="38611">MTVKIAEGDLLEQRVDAIVNTVNTVGVMGKGIALQFRRKWPANFKAYEAACKRKEVVPCKMFVFDNGRLVEPKYIINFPTKRHWRQLSRMSDIECGLVDLIAQVKALNIKSIAIPPLGCGNGGLEWSDVRPLIESAFEGLPEVEVKLFAPTAREGVRELVPEANTPKMTPGRAAIVKLLSIYREMMYPLTQIEVQKLAYFLQTAGQNLGTLRFEKNKFGPYAPALRHVLTKMDGAFLTGVGDGTKPSEIMVLAPALDEAEKLLVENADDQTGARVERISRLIDGFETPYGMELLATVHWTASEKSDASFDEIVKAVQGWNERKRQIMPPAHIRAAYDRLIVEKWL</sequence>
<dbReference type="InterPro" id="IPR050892">
    <property type="entry name" value="ADP-ribose_metab_enzymes"/>
</dbReference>
<evidence type="ECO:0000313" key="4">
    <source>
        <dbReference type="Proteomes" id="UP000215703"/>
    </source>
</evidence>
<evidence type="ECO:0000259" key="2">
    <source>
        <dbReference type="PROSITE" id="PS51154"/>
    </source>
</evidence>
<gene>
    <name evidence="3" type="ORF">CIT37_32065</name>
</gene>
<dbReference type="PROSITE" id="PS51154">
    <property type="entry name" value="MACRO"/>
    <property type="match status" value="1"/>
</dbReference>
<feature type="domain" description="Macro" evidence="2">
    <location>
        <begin position="1"/>
        <end position="164"/>
    </location>
</feature>
<dbReference type="GeneID" id="92967295"/>
<dbReference type="Proteomes" id="UP000215703">
    <property type="component" value="Chromosome"/>
</dbReference>
<name>A0A2U8PEQ2_9BRAD</name>
<dbReference type="EMBL" id="CP029425">
    <property type="protein sequence ID" value="AWL96245.1"/>
    <property type="molecule type" value="Genomic_DNA"/>
</dbReference>
<dbReference type="SUPFAM" id="SSF52949">
    <property type="entry name" value="Macro domain-like"/>
    <property type="match status" value="1"/>
</dbReference>
<proteinExistence type="predicted"/>
<dbReference type="SMART" id="SM00506">
    <property type="entry name" value="A1pp"/>
    <property type="match status" value="1"/>
</dbReference>
<evidence type="ECO:0000256" key="1">
    <source>
        <dbReference type="ARBA" id="ARBA00035885"/>
    </source>
</evidence>
<dbReference type="KEGG" id="bot:CIT37_32065"/>
<dbReference type="AlphaFoldDB" id="A0A2U8PEQ2"/>
<dbReference type="CDD" id="cd02901">
    <property type="entry name" value="Macro_Poa1p-like"/>
    <property type="match status" value="1"/>
</dbReference>
<accession>A0A2U8PEQ2</accession>
<dbReference type="PANTHER" id="PTHR12521">
    <property type="entry name" value="PROTEIN C6ORF130"/>
    <property type="match status" value="1"/>
</dbReference>
<dbReference type="InterPro" id="IPR043472">
    <property type="entry name" value="Macro_dom-like"/>
</dbReference>
<dbReference type="InterPro" id="IPR002589">
    <property type="entry name" value="Macro_dom"/>
</dbReference>
<dbReference type="PANTHER" id="PTHR12521:SF0">
    <property type="entry name" value="ADP-RIBOSE GLYCOHYDROLASE OARD1"/>
    <property type="match status" value="1"/>
</dbReference>
<reference evidence="3 4" key="2">
    <citation type="journal article" date="2017" name="Syst. Appl. Microbiol.">
        <title>Soybeans inoculated with root zone soils of Canadian native legumes harbour diverse and novel Bradyrhizobium spp. that possess agricultural potential.</title>
        <authorList>
            <person name="Bromfield E.S.P."/>
            <person name="Cloutier S."/>
            <person name="Tambong J.T."/>
            <person name="Tran Thi T.V."/>
        </authorList>
    </citation>
    <scope>NUCLEOTIDE SEQUENCE [LARGE SCALE GENOMIC DNA]</scope>
    <source>
        <strain evidence="3 4">OO99</strain>
    </source>
</reference>